<organism evidence="3 4">
    <name type="scientific">Devosia salina</name>
    <dbReference type="NCBI Taxonomy" id="2860336"/>
    <lineage>
        <taxon>Bacteria</taxon>
        <taxon>Pseudomonadati</taxon>
        <taxon>Pseudomonadota</taxon>
        <taxon>Alphaproteobacteria</taxon>
        <taxon>Hyphomicrobiales</taxon>
        <taxon>Devosiaceae</taxon>
        <taxon>Devosia</taxon>
    </lineage>
</organism>
<keyword evidence="4" id="KW-1185">Reference proteome</keyword>
<evidence type="ECO:0000313" key="4">
    <source>
        <dbReference type="Proteomes" id="UP000825799"/>
    </source>
</evidence>
<keyword evidence="2" id="KW-0732">Signal</keyword>
<name>A0ABX8WF16_9HYPH</name>
<sequence length="145" mass="14770">MRTLSLFAFAALMSTSTLALAQDGLVTVDLSGINADLATQLNVDIEDVPETIEVSADLAAAVCGVELASLEDSCVAIAATTELLAAIESGEADDGVGTNSAREFAPGQQDGPAKDFAPGQQEGDAKDHAPGQMKKNADAESETSD</sequence>
<proteinExistence type="predicted"/>
<dbReference type="RefSeq" id="WP_220304544.1">
    <property type="nucleotide sequence ID" value="NZ_CP080590.1"/>
</dbReference>
<reference evidence="3 4" key="1">
    <citation type="submission" date="2021-08" db="EMBL/GenBank/DDBJ databases">
        <title>Devosia salina sp. nov., isolated from the South China Sea sediment.</title>
        <authorList>
            <person name="Zhou Z."/>
        </authorList>
    </citation>
    <scope>NUCLEOTIDE SEQUENCE [LARGE SCALE GENOMIC DNA]</scope>
    <source>
        <strain evidence="3 4">SCS-3</strain>
    </source>
</reference>
<dbReference type="Proteomes" id="UP000825799">
    <property type="component" value="Chromosome"/>
</dbReference>
<dbReference type="EMBL" id="CP080590">
    <property type="protein sequence ID" value="QYO76052.1"/>
    <property type="molecule type" value="Genomic_DNA"/>
</dbReference>
<evidence type="ECO:0000313" key="3">
    <source>
        <dbReference type="EMBL" id="QYO76052.1"/>
    </source>
</evidence>
<evidence type="ECO:0000256" key="2">
    <source>
        <dbReference type="SAM" id="SignalP"/>
    </source>
</evidence>
<protein>
    <submittedName>
        <fullName evidence="3">Uncharacterized protein</fullName>
    </submittedName>
</protein>
<feature type="region of interest" description="Disordered" evidence="1">
    <location>
        <begin position="91"/>
        <end position="145"/>
    </location>
</feature>
<accession>A0ABX8WF16</accession>
<evidence type="ECO:0000256" key="1">
    <source>
        <dbReference type="SAM" id="MobiDB-lite"/>
    </source>
</evidence>
<feature type="chain" id="PRO_5045226915" evidence="2">
    <location>
        <begin position="22"/>
        <end position="145"/>
    </location>
</feature>
<feature type="signal peptide" evidence="2">
    <location>
        <begin position="1"/>
        <end position="21"/>
    </location>
</feature>
<gene>
    <name evidence="3" type="ORF">K1X15_15715</name>
</gene>